<organism evidence="1">
    <name type="scientific">Hordeum vulgare subsp. vulgare</name>
    <name type="common">Domesticated barley</name>
    <dbReference type="NCBI Taxonomy" id="112509"/>
    <lineage>
        <taxon>Eukaryota</taxon>
        <taxon>Viridiplantae</taxon>
        <taxon>Streptophyta</taxon>
        <taxon>Embryophyta</taxon>
        <taxon>Tracheophyta</taxon>
        <taxon>Spermatophyta</taxon>
        <taxon>Magnoliopsida</taxon>
        <taxon>Liliopsida</taxon>
        <taxon>Poales</taxon>
        <taxon>Poaceae</taxon>
        <taxon>BOP clade</taxon>
        <taxon>Pooideae</taxon>
        <taxon>Triticodae</taxon>
        <taxon>Triticeae</taxon>
        <taxon>Hordeinae</taxon>
        <taxon>Hordeum</taxon>
    </lineage>
</organism>
<protein>
    <submittedName>
        <fullName evidence="1">Predicted protein</fullName>
    </submittedName>
</protein>
<dbReference type="AlphaFoldDB" id="F2EKG8"/>
<accession>F2EKG8</accession>
<reference evidence="1" key="1">
    <citation type="journal article" date="2011" name="Plant Physiol.">
        <title>Comprehensive sequence analysis of 24,783 barley full-length cDNAs derived from 12 clone libraries.</title>
        <authorList>
            <person name="Matsumoto T."/>
            <person name="Tanaka T."/>
            <person name="Sakai H."/>
            <person name="Amano N."/>
            <person name="Kanamori H."/>
            <person name="Kurita K."/>
            <person name="Kikuta A."/>
            <person name="Kamiya K."/>
            <person name="Yamamoto M."/>
            <person name="Ikawa H."/>
            <person name="Fujii N."/>
            <person name="Hori K."/>
            <person name="Itoh T."/>
            <person name="Sato K."/>
        </authorList>
    </citation>
    <scope>NUCLEOTIDE SEQUENCE</scope>
</reference>
<proteinExistence type="evidence at transcript level"/>
<dbReference type="EMBL" id="AK376645">
    <property type="protein sequence ID" value="BAK07840.1"/>
    <property type="molecule type" value="mRNA"/>
</dbReference>
<evidence type="ECO:0000313" key="1">
    <source>
        <dbReference type="EMBL" id="BAK07840.1"/>
    </source>
</evidence>
<name>F2EKG8_HORVV</name>
<sequence>MWPVDFASPVRSESLEMCDLEDLQHHERANTLQVATGRVRDPPINGQPWHPLFPSPSVGHFPMSRESISVQERWSSGGLRKRSQRWSTSNMSLHVALMGDWLVRNRQWEVVGPWD</sequence>